<name>A0A1E3P2R4_WICAA</name>
<evidence type="ECO:0000313" key="4">
    <source>
        <dbReference type="EMBL" id="ODQ59769.1"/>
    </source>
</evidence>
<dbReference type="PANTHER" id="PTHR47185">
    <property type="entry name" value="PX DOMAIN-CONTAINING PROTEIN YPR097W"/>
    <property type="match status" value="1"/>
</dbReference>
<feature type="compositionally biased region" description="Acidic residues" evidence="2">
    <location>
        <begin position="869"/>
        <end position="878"/>
    </location>
</feature>
<feature type="domain" description="PX" evidence="3">
    <location>
        <begin position="207"/>
        <end position="379"/>
    </location>
</feature>
<dbReference type="SMART" id="SM00312">
    <property type="entry name" value="PX"/>
    <property type="match status" value="1"/>
</dbReference>
<evidence type="ECO:0000313" key="5">
    <source>
        <dbReference type="Proteomes" id="UP000094112"/>
    </source>
</evidence>
<evidence type="ECO:0000256" key="1">
    <source>
        <dbReference type="SAM" id="Coils"/>
    </source>
</evidence>
<feature type="region of interest" description="Disordered" evidence="2">
    <location>
        <begin position="869"/>
        <end position="888"/>
    </location>
</feature>
<proteinExistence type="predicted"/>
<protein>
    <recommendedName>
        <fullName evidence="3">PX domain-containing protein</fullName>
    </recommendedName>
</protein>
<dbReference type="RefSeq" id="XP_019038976.1">
    <property type="nucleotide sequence ID" value="XM_019182709.1"/>
</dbReference>
<dbReference type="InterPro" id="IPR024555">
    <property type="entry name" value="PX-associated"/>
</dbReference>
<dbReference type="GeneID" id="30199955"/>
<feature type="compositionally biased region" description="Basic and acidic residues" evidence="2">
    <location>
        <begin position="879"/>
        <end position="888"/>
    </location>
</feature>
<accession>A0A1E3P2R4</accession>
<feature type="region of interest" description="Disordered" evidence="2">
    <location>
        <begin position="290"/>
        <end position="341"/>
    </location>
</feature>
<gene>
    <name evidence="4" type="ORF">WICANDRAFT_53246</name>
</gene>
<feature type="coiled-coil region" evidence="1">
    <location>
        <begin position="815"/>
        <end position="842"/>
    </location>
</feature>
<dbReference type="Pfam" id="PF12828">
    <property type="entry name" value="PXB"/>
    <property type="match status" value="1"/>
</dbReference>
<keyword evidence="1" id="KW-0175">Coiled coil</keyword>
<dbReference type="Pfam" id="PF12825">
    <property type="entry name" value="DUF3818"/>
    <property type="match status" value="1"/>
</dbReference>
<dbReference type="AlphaFoldDB" id="A0A1E3P2R4"/>
<reference evidence="4 5" key="1">
    <citation type="journal article" date="2016" name="Proc. Natl. Acad. Sci. U.S.A.">
        <title>Comparative genomics of biotechnologically important yeasts.</title>
        <authorList>
            <person name="Riley R."/>
            <person name="Haridas S."/>
            <person name="Wolfe K.H."/>
            <person name="Lopes M.R."/>
            <person name="Hittinger C.T."/>
            <person name="Goeker M."/>
            <person name="Salamov A.A."/>
            <person name="Wisecaver J.H."/>
            <person name="Long T.M."/>
            <person name="Calvey C.H."/>
            <person name="Aerts A.L."/>
            <person name="Barry K.W."/>
            <person name="Choi C."/>
            <person name="Clum A."/>
            <person name="Coughlan A.Y."/>
            <person name="Deshpande S."/>
            <person name="Douglass A.P."/>
            <person name="Hanson S.J."/>
            <person name="Klenk H.-P."/>
            <person name="LaButti K.M."/>
            <person name="Lapidus A."/>
            <person name="Lindquist E.A."/>
            <person name="Lipzen A.M."/>
            <person name="Meier-Kolthoff J.P."/>
            <person name="Ohm R.A."/>
            <person name="Otillar R.P."/>
            <person name="Pangilinan J.L."/>
            <person name="Peng Y."/>
            <person name="Rokas A."/>
            <person name="Rosa C.A."/>
            <person name="Scheuner C."/>
            <person name="Sibirny A.A."/>
            <person name="Slot J.C."/>
            <person name="Stielow J.B."/>
            <person name="Sun H."/>
            <person name="Kurtzman C.P."/>
            <person name="Blackwell M."/>
            <person name="Grigoriev I.V."/>
            <person name="Jeffries T.W."/>
        </authorList>
    </citation>
    <scope>NUCLEOTIDE SEQUENCE [LARGE SCALE GENOMIC DNA]</scope>
    <source>
        <strain evidence="5">ATCC 58044 / CBS 1984 / NCYC 433 / NRRL Y-366-8</strain>
    </source>
</reference>
<dbReference type="EMBL" id="KV454210">
    <property type="protein sequence ID" value="ODQ59769.1"/>
    <property type="molecule type" value="Genomic_DNA"/>
</dbReference>
<dbReference type="InterPro" id="IPR036871">
    <property type="entry name" value="PX_dom_sf"/>
</dbReference>
<dbReference type="Proteomes" id="UP000094112">
    <property type="component" value="Unassembled WGS sequence"/>
</dbReference>
<dbReference type="STRING" id="683960.A0A1E3P2R4"/>
<dbReference type="Gene3D" id="3.30.1520.10">
    <property type="entry name" value="Phox-like domain"/>
    <property type="match status" value="1"/>
</dbReference>
<feature type="compositionally biased region" description="Polar residues" evidence="2">
    <location>
        <begin position="315"/>
        <end position="338"/>
    </location>
</feature>
<dbReference type="InterPro" id="IPR047168">
    <property type="entry name" value="LEC1-like"/>
</dbReference>
<dbReference type="OrthoDB" id="2117459at2759"/>
<dbReference type="PROSITE" id="PS50195">
    <property type="entry name" value="PX"/>
    <property type="match status" value="1"/>
</dbReference>
<feature type="compositionally biased region" description="Low complexity" evidence="2">
    <location>
        <begin position="296"/>
        <end position="313"/>
    </location>
</feature>
<dbReference type="Pfam" id="PF00787">
    <property type="entry name" value="PX"/>
    <property type="match status" value="1"/>
</dbReference>
<dbReference type="GO" id="GO:0035091">
    <property type="term" value="F:phosphatidylinositol binding"/>
    <property type="evidence" value="ECO:0007669"/>
    <property type="project" value="EnsemblFungi"/>
</dbReference>
<keyword evidence="5" id="KW-1185">Reference proteome</keyword>
<evidence type="ECO:0000259" key="3">
    <source>
        <dbReference type="PROSITE" id="PS50195"/>
    </source>
</evidence>
<dbReference type="InterPro" id="IPR024554">
    <property type="entry name" value="LEC1-like_C"/>
</dbReference>
<evidence type="ECO:0000256" key="2">
    <source>
        <dbReference type="SAM" id="MobiDB-lite"/>
    </source>
</evidence>
<sequence>MADITPTREHFLKRELLRLQLAKEFEQFNDAYALRRFGYPFTKSDPREYKVEKKLKNGDVKQPDPDDTLDAFPLSKYFFNNFVLTIPFLSSKHQTTEEFWIKKVQVFYEHFMNLSMSESFDRDELTKRKKLGLKLTRVILMFYNSGIGTTNEAIYYEKDKEEVGETIKGSKLDKLMFPSKETLQDHIAQGTFINGINVNVAGVRLVKKANNKFWSNLNFTKSHETYYEFLIKSRVELDESYDICVARRYHDFKELSHALKKRYPGKQLPKLPSKIKSEINVETPVLNQNPVFAEAPKSPKSPKSTKLFKSPTKNLFRSPSTSEKKTQSSNPDASTDNNKLPREKMRVSLRAYLRELLKDDEVSHCDLLKEFLFKGQIFKLSNEEEIDIKIRENLDLLLVLNQVKFQTEAYAKISALREQTMPLRVKLLESDNGIIEVFDELKTKEHITELSPMLRNFIDWCKINIAATIYQLFLGNDNSFEFYSQVRRFHKMLPYSVMINILKFTNPMSIMKTMLDLMMASPFGGKSLLQTLFYGILTDDIKAQLKTINELEVKIHHEDILRRLKYFVYDCEDVDLLESIKQESKELNADLLLTIIITPKLSEYSDVDDEIVGTVFESYKEYKKMKAADDADEKLLINHEKAELYSNLKAVFKLYVKNHDKDILKQIWAEPELTSILKDLLTMFYQPLVNLFKNAHVDVAFKNFENFMDELIITIDRLTNEIYVSDTSKIVDEIMRVLDTHEDEFYQFLHDVYITDSGQIFQQLIEWINSILNFLRNSKNINVSSSNIHKKLDISEIVSNSSNSPEIIKEIDSIIEQVKLQRQQHMEKLSKQQKQKQDLITDNWDAINNIEIFNTGDFGLNEHDVLELNDESESEDEDNDHKIKIKPREEMKTDEIEKLVPIFKDSVVDILKN</sequence>
<organism evidence="4 5">
    <name type="scientific">Wickerhamomyces anomalus (strain ATCC 58044 / CBS 1984 / NCYC 433 / NRRL Y-366-8)</name>
    <name type="common">Yeast</name>
    <name type="synonym">Hansenula anomala</name>
    <dbReference type="NCBI Taxonomy" id="683960"/>
    <lineage>
        <taxon>Eukaryota</taxon>
        <taxon>Fungi</taxon>
        <taxon>Dikarya</taxon>
        <taxon>Ascomycota</taxon>
        <taxon>Saccharomycotina</taxon>
        <taxon>Saccharomycetes</taxon>
        <taxon>Phaffomycetales</taxon>
        <taxon>Wickerhamomycetaceae</taxon>
        <taxon>Wickerhamomyces</taxon>
    </lineage>
</organism>
<dbReference type="CDD" id="cd06869">
    <property type="entry name" value="PX_UP2_fungi"/>
    <property type="match status" value="1"/>
</dbReference>
<dbReference type="SUPFAM" id="SSF64268">
    <property type="entry name" value="PX domain"/>
    <property type="match status" value="1"/>
</dbReference>
<dbReference type="InterPro" id="IPR001683">
    <property type="entry name" value="PX_dom"/>
</dbReference>
<dbReference type="PANTHER" id="PTHR47185:SF1">
    <property type="entry name" value="PX DOMAIN-CONTAINING PROTEIN YPR097W"/>
    <property type="match status" value="1"/>
</dbReference>